<dbReference type="PANTHER" id="PTHR24287:SF1">
    <property type="entry name" value="P450, PUTATIVE (EUROFUNG)-RELATED"/>
    <property type="match status" value="1"/>
</dbReference>
<dbReference type="GO" id="GO:0005506">
    <property type="term" value="F:iron ion binding"/>
    <property type="evidence" value="ECO:0007669"/>
    <property type="project" value="InterPro"/>
</dbReference>
<protein>
    <recommendedName>
        <fullName evidence="13">Cytochrome P450</fullName>
    </recommendedName>
</protein>
<dbReference type="InterPro" id="IPR001128">
    <property type="entry name" value="Cyt_P450"/>
</dbReference>
<sequence>MSSVDYWHFIQKLLLIAVGAFIIRDIAYRIHYARMKKKLNATDPPKYRSEYLGIKLMTDAMSIRKKGWVMEFLVDLCKPYFDVKTFQINVLTYQAYLTIDPENIKAVLATQFNDFALGSRYAVFSPLLGNGIFTLDGEGWKHSRAMLRPQFAREQVAHVRSLEAHIQRLAQHIRLHSNGETFDLQELFFKFTIDTATEFLFGESCNSLWDESISNGTPVDDTEKKEFAIDFNKAQNYLADRTLLQSLYWILDGMDFRNTNKRVQKFVRKYVDKALSTSDEKLEEMSKNGYIFLYELVKKTRDPIALQDQLLNILVAGRDTTAGLLAFTFFELARNPDVWEKLKAEIEENFGLGEDAQIEEITFESLKRCEYLKFVINEALRLYPSVPFNFRTCTKDTTLPRGGGSDGQLPIFIPKGVSLFYSVYVTHRMEEYYGKDANEFRPERWADLKNLGWAYLPFNGGPRICLGQQFALTEASYVITRLAQLFPNLTSRDEGPYPCLKQNHLTMSAFEDVKVSMTE</sequence>
<gene>
    <name evidence="11" type="ORF">KQ657_000003</name>
</gene>
<comment type="caution">
    <text evidence="11">The sequence shown here is derived from an EMBL/GenBank/DDBJ whole genome shotgun (WGS) entry which is preliminary data.</text>
</comment>
<dbReference type="InterPro" id="IPR002974">
    <property type="entry name" value="Cyt_P450_E_CYP52_ascomycetes"/>
</dbReference>
<evidence type="ECO:0000256" key="10">
    <source>
        <dbReference type="SAM" id="Phobius"/>
    </source>
</evidence>
<evidence type="ECO:0000256" key="6">
    <source>
        <dbReference type="ARBA" id="ARBA00023004"/>
    </source>
</evidence>
<dbReference type="PRINTS" id="PR01239">
    <property type="entry name" value="EP450IICYP52"/>
</dbReference>
<evidence type="ECO:0000256" key="2">
    <source>
        <dbReference type="ARBA" id="ARBA00010617"/>
    </source>
</evidence>
<dbReference type="CDD" id="cd11063">
    <property type="entry name" value="CYP52"/>
    <property type="match status" value="1"/>
</dbReference>
<evidence type="ECO:0008006" key="13">
    <source>
        <dbReference type="Google" id="ProtNLM"/>
    </source>
</evidence>
<keyword evidence="7 9" id="KW-0503">Monooxygenase</keyword>
<dbReference type="PANTHER" id="PTHR24287">
    <property type="entry name" value="P450, PUTATIVE (EUROFUNG)-RELATED"/>
    <property type="match status" value="1"/>
</dbReference>
<evidence type="ECO:0000256" key="4">
    <source>
        <dbReference type="ARBA" id="ARBA00022723"/>
    </source>
</evidence>
<keyword evidence="10" id="KW-0812">Transmembrane</keyword>
<evidence type="ECO:0000256" key="8">
    <source>
        <dbReference type="PIRSR" id="PIRSR602402-1"/>
    </source>
</evidence>
<dbReference type="Proteomes" id="UP000790833">
    <property type="component" value="Unassembled WGS sequence"/>
</dbReference>
<evidence type="ECO:0000256" key="7">
    <source>
        <dbReference type="ARBA" id="ARBA00023033"/>
    </source>
</evidence>
<dbReference type="GO" id="GO:0020037">
    <property type="term" value="F:heme binding"/>
    <property type="evidence" value="ECO:0007669"/>
    <property type="project" value="InterPro"/>
</dbReference>
<evidence type="ECO:0000313" key="12">
    <source>
        <dbReference type="Proteomes" id="UP000790833"/>
    </source>
</evidence>
<feature type="binding site" description="axial binding residue" evidence="8">
    <location>
        <position position="465"/>
    </location>
    <ligand>
        <name>heme</name>
        <dbReference type="ChEBI" id="CHEBI:30413"/>
    </ligand>
    <ligandPart>
        <name>Fe</name>
        <dbReference type="ChEBI" id="CHEBI:18248"/>
    </ligandPart>
</feature>
<comment type="cofactor">
    <cofactor evidence="1 8">
        <name>heme</name>
        <dbReference type="ChEBI" id="CHEBI:30413"/>
    </cofactor>
</comment>
<evidence type="ECO:0000256" key="9">
    <source>
        <dbReference type="RuleBase" id="RU000461"/>
    </source>
</evidence>
<feature type="transmembrane region" description="Helical" evidence="10">
    <location>
        <begin position="6"/>
        <end position="27"/>
    </location>
</feature>
<keyword evidence="3 8" id="KW-0349">Heme</keyword>
<dbReference type="Gene3D" id="1.10.630.10">
    <property type="entry name" value="Cytochrome P450"/>
    <property type="match status" value="1"/>
</dbReference>
<organism evidence="11 12">
    <name type="scientific">Scheffersomyces spartinae</name>
    <dbReference type="NCBI Taxonomy" id="45513"/>
    <lineage>
        <taxon>Eukaryota</taxon>
        <taxon>Fungi</taxon>
        <taxon>Dikarya</taxon>
        <taxon>Ascomycota</taxon>
        <taxon>Saccharomycotina</taxon>
        <taxon>Pichiomycetes</taxon>
        <taxon>Debaryomycetaceae</taxon>
        <taxon>Scheffersomyces</taxon>
    </lineage>
</organism>
<dbReference type="RefSeq" id="XP_043051542.1">
    <property type="nucleotide sequence ID" value="XM_043190865.1"/>
</dbReference>
<keyword evidence="10" id="KW-0472">Membrane</keyword>
<dbReference type="InterPro" id="IPR036396">
    <property type="entry name" value="Cyt_P450_sf"/>
</dbReference>
<dbReference type="AlphaFoldDB" id="A0A9P7VDW3"/>
<evidence type="ECO:0000256" key="3">
    <source>
        <dbReference type="ARBA" id="ARBA00022617"/>
    </source>
</evidence>
<keyword evidence="4 8" id="KW-0479">Metal-binding</keyword>
<keyword evidence="10" id="KW-1133">Transmembrane helix</keyword>
<dbReference type="PRINTS" id="PR00464">
    <property type="entry name" value="EP450II"/>
</dbReference>
<keyword evidence="12" id="KW-1185">Reference proteome</keyword>
<reference evidence="11" key="1">
    <citation type="submission" date="2021-03" db="EMBL/GenBank/DDBJ databases">
        <authorList>
            <person name="Palmer J.M."/>
        </authorList>
    </citation>
    <scope>NUCLEOTIDE SEQUENCE</scope>
    <source>
        <strain evidence="11">ARV_011</strain>
    </source>
</reference>
<dbReference type="InterPro" id="IPR017972">
    <property type="entry name" value="Cyt_P450_CS"/>
</dbReference>
<dbReference type="GeneID" id="66113377"/>
<comment type="similarity">
    <text evidence="2 9">Belongs to the cytochrome P450 family.</text>
</comment>
<dbReference type="EMBL" id="JAHMUF010000001">
    <property type="protein sequence ID" value="KAG7195997.1"/>
    <property type="molecule type" value="Genomic_DNA"/>
</dbReference>
<proteinExistence type="inferred from homology"/>
<dbReference type="InterPro" id="IPR002402">
    <property type="entry name" value="Cyt_P450_E_grp-II"/>
</dbReference>
<dbReference type="GO" id="GO:0016712">
    <property type="term" value="F:oxidoreductase activity, acting on paired donors, with incorporation or reduction of molecular oxygen, reduced flavin or flavoprotein as one donor, and incorporation of one atom of oxygen"/>
    <property type="evidence" value="ECO:0007669"/>
    <property type="project" value="InterPro"/>
</dbReference>
<dbReference type="Pfam" id="PF00067">
    <property type="entry name" value="p450"/>
    <property type="match status" value="1"/>
</dbReference>
<name>A0A9P7VDW3_9ASCO</name>
<evidence type="ECO:0000313" key="11">
    <source>
        <dbReference type="EMBL" id="KAG7195997.1"/>
    </source>
</evidence>
<dbReference type="PRINTS" id="PR00385">
    <property type="entry name" value="P450"/>
</dbReference>
<keyword evidence="6 8" id="KW-0408">Iron</keyword>
<evidence type="ECO:0000256" key="5">
    <source>
        <dbReference type="ARBA" id="ARBA00023002"/>
    </source>
</evidence>
<dbReference type="OrthoDB" id="1470350at2759"/>
<accession>A0A9P7VDW3</accession>
<dbReference type="SUPFAM" id="SSF48264">
    <property type="entry name" value="Cytochrome P450"/>
    <property type="match status" value="1"/>
</dbReference>
<evidence type="ECO:0000256" key="1">
    <source>
        <dbReference type="ARBA" id="ARBA00001971"/>
    </source>
</evidence>
<keyword evidence="5 9" id="KW-0560">Oxidoreductase</keyword>
<dbReference type="PROSITE" id="PS00086">
    <property type="entry name" value="CYTOCHROME_P450"/>
    <property type="match status" value="1"/>
</dbReference>
<dbReference type="InterPro" id="IPR047146">
    <property type="entry name" value="Cyt_P450_E_CYP52_fungi"/>
</dbReference>